<accession>A0ABW5BDD9</accession>
<gene>
    <name evidence="1" type="primary">gldB</name>
    <name evidence="1" type="ORF">ACFSKV_19145</name>
</gene>
<dbReference type="InterPro" id="IPR019853">
    <property type="entry name" value="GldB-like"/>
</dbReference>
<dbReference type="RefSeq" id="WP_380806560.1">
    <property type="nucleotide sequence ID" value="NZ_JBHUIV010000034.1"/>
</dbReference>
<dbReference type="EMBL" id="JBHUIV010000034">
    <property type="protein sequence ID" value="MFD2203700.1"/>
    <property type="molecule type" value="Genomic_DNA"/>
</dbReference>
<sequence>MSSKNILALTFTFFSIILTSCKKESQDCVLDKEILAVEINLDLERLEDKFYKAQETGEILYLLESYPEFAENYLQVSLYGSREKFADELIQGNQDTLMMALYEEVNKEFKDMSGLEEDLLTAFKYIKYYFPEFKIPKVYTFVSGFASDIYIDKDILVIGLDYFLPFEHRFQPPDLPQYITKRYQREYIVPMVVTAISSQFNKTDLNQNSLLAEMIYYGKAYHFTKSILPCTPDEYIIGYTSEEVASCFNNEVYIWSYFIENDLLYTTNPFEIRKYIGEAPSTDEISPQAPGRLGRWLGWNIVDDYRLNNNLDLPELMLESDTEKIFRQSGYKPRL</sequence>
<name>A0ABW5BDD9_9BACT</name>
<keyword evidence="2" id="KW-1185">Reference proteome</keyword>
<dbReference type="PROSITE" id="PS51257">
    <property type="entry name" value="PROKAR_LIPOPROTEIN"/>
    <property type="match status" value="1"/>
</dbReference>
<evidence type="ECO:0000313" key="2">
    <source>
        <dbReference type="Proteomes" id="UP001597414"/>
    </source>
</evidence>
<comment type="caution">
    <text evidence="1">The sequence shown here is derived from an EMBL/GenBank/DDBJ whole genome shotgun (WGS) entry which is preliminary data.</text>
</comment>
<protein>
    <submittedName>
        <fullName evidence="1">Gliding motility lipoprotein GldB</fullName>
    </submittedName>
</protein>
<proteinExistence type="predicted"/>
<dbReference type="Pfam" id="PF25594">
    <property type="entry name" value="GldB_lipo"/>
    <property type="match status" value="1"/>
</dbReference>
<organism evidence="1 2">
    <name type="scientific">Shivajiella indica</name>
    <dbReference type="NCBI Taxonomy" id="872115"/>
    <lineage>
        <taxon>Bacteria</taxon>
        <taxon>Pseudomonadati</taxon>
        <taxon>Bacteroidota</taxon>
        <taxon>Cytophagia</taxon>
        <taxon>Cytophagales</taxon>
        <taxon>Cyclobacteriaceae</taxon>
        <taxon>Shivajiella</taxon>
    </lineage>
</organism>
<keyword evidence="1" id="KW-0449">Lipoprotein</keyword>
<reference evidence="2" key="1">
    <citation type="journal article" date="2019" name="Int. J. Syst. Evol. Microbiol.">
        <title>The Global Catalogue of Microorganisms (GCM) 10K type strain sequencing project: providing services to taxonomists for standard genome sequencing and annotation.</title>
        <authorList>
            <consortium name="The Broad Institute Genomics Platform"/>
            <consortium name="The Broad Institute Genome Sequencing Center for Infectious Disease"/>
            <person name="Wu L."/>
            <person name="Ma J."/>
        </authorList>
    </citation>
    <scope>NUCLEOTIDE SEQUENCE [LARGE SCALE GENOMIC DNA]</scope>
    <source>
        <strain evidence="2">KCTC 19812</strain>
    </source>
</reference>
<evidence type="ECO:0000313" key="1">
    <source>
        <dbReference type="EMBL" id="MFD2203700.1"/>
    </source>
</evidence>
<dbReference type="NCBIfam" id="TIGR03514">
    <property type="entry name" value="GldB_lipo"/>
    <property type="match status" value="1"/>
</dbReference>
<dbReference type="Proteomes" id="UP001597414">
    <property type="component" value="Unassembled WGS sequence"/>
</dbReference>